<dbReference type="PANTHER" id="PTHR23331">
    <property type="entry name" value="CXYORF1"/>
    <property type="match status" value="1"/>
</dbReference>
<dbReference type="EMBL" id="AZBU02000001">
    <property type="protein sequence ID" value="TMS34313.1"/>
    <property type="molecule type" value="Genomic_DNA"/>
</dbReference>
<evidence type="ECO:0000256" key="4">
    <source>
        <dbReference type="SAM" id="MobiDB-lite"/>
    </source>
</evidence>
<name>A0A4V6I7I1_STECR</name>
<feature type="compositionally biased region" description="Low complexity" evidence="4">
    <location>
        <begin position="439"/>
        <end position="455"/>
    </location>
</feature>
<comment type="similarity">
    <text evidence="1">Belongs to the WASH1 family.</text>
</comment>
<evidence type="ECO:0000313" key="7">
    <source>
        <dbReference type="Proteomes" id="UP000298663"/>
    </source>
</evidence>
<dbReference type="GO" id="GO:0034314">
    <property type="term" value="P:Arp2/3 complex-mediated actin nucleation"/>
    <property type="evidence" value="ECO:0007669"/>
    <property type="project" value="InterPro"/>
</dbReference>
<dbReference type="GO" id="GO:0032456">
    <property type="term" value="P:endocytic recycling"/>
    <property type="evidence" value="ECO:0007669"/>
    <property type="project" value="TreeGrafter"/>
</dbReference>
<reference evidence="6 7" key="1">
    <citation type="journal article" date="2015" name="Genome Biol.">
        <title>Comparative genomics of Steinernema reveals deeply conserved gene regulatory networks.</title>
        <authorList>
            <person name="Dillman A.R."/>
            <person name="Macchietto M."/>
            <person name="Porter C.F."/>
            <person name="Rogers A."/>
            <person name="Williams B."/>
            <person name="Antoshechkin I."/>
            <person name="Lee M.M."/>
            <person name="Goodwin Z."/>
            <person name="Lu X."/>
            <person name="Lewis E.E."/>
            <person name="Goodrich-Blair H."/>
            <person name="Stock S.P."/>
            <person name="Adams B.J."/>
            <person name="Sternberg P.W."/>
            <person name="Mortazavi A."/>
        </authorList>
    </citation>
    <scope>NUCLEOTIDE SEQUENCE [LARGE SCALE GENOMIC DNA]</scope>
    <source>
        <strain evidence="6 7">ALL</strain>
    </source>
</reference>
<accession>A0A4V6I7I1</accession>
<keyword evidence="3" id="KW-0175">Coiled coil</keyword>
<feature type="compositionally biased region" description="Basic and acidic residues" evidence="4">
    <location>
        <begin position="469"/>
        <end position="487"/>
    </location>
</feature>
<dbReference type="GO" id="GO:0043015">
    <property type="term" value="F:gamma-tubulin binding"/>
    <property type="evidence" value="ECO:0007669"/>
    <property type="project" value="TreeGrafter"/>
</dbReference>
<keyword evidence="7" id="KW-1185">Reference proteome</keyword>
<dbReference type="STRING" id="34508.A0A4V6I7I1"/>
<dbReference type="GO" id="GO:0005829">
    <property type="term" value="C:cytosol"/>
    <property type="evidence" value="ECO:0007669"/>
    <property type="project" value="GOC"/>
</dbReference>
<feature type="compositionally biased region" description="Pro residues" evidence="4">
    <location>
        <begin position="364"/>
        <end position="376"/>
    </location>
</feature>
<feature type="compositionally biased region" description="Polar residues" evidence="4">
    <location>
        <begin position="306"/>
        <end position="322"/>
    </location>
</feature>
<dbReference type="GO" id="GO:0003779">
    <property type="term" value="F:actin binding"/>
    <property type="evidence" value="ECO:0007669"/>
    <property type="project" value="UniProtKB-KW"/>
</dbReference>
<sequence length="524" mass="55321">MEVRSDPQVVRLVGCDGNREEAITEIVKSTRETMAIADRIFDRVKSRLDACQNRIQNISKRADAAAVKINSIQSIEKSICFLSSARFPNELRESETSLFVPQVSSLSKAVTVESKKNDQNKVRVSDIDVKSVIVSKSRCCHISKNKSATFKKLVTGNANGVPENINSIADLLIYNSSVSAYGTSKSVDPLDNSGMRIKVSTRKEFENELENLTAEDSVLNSNTIPIDEADDPLMYKPEIGALADFDFPDVLPHLPGIATDVSFAFPIGGTSTTALQQLPNSSGSTISQLVLTSPSMSIAGSEKTNESSSLDLRINGNGNSKVNGFESPLFPTSPELTFREPDEIPPPPPPPPPPVVPEPSSASAPPPPPPPPPPVAAVPTNGTGPPGPPAPPPPPPPPSLQATPKMPAPATNARSNLLEAIRAAGGAKGAKLKKVEPNTKAPSAKATSAAGSLPAAGGGDLMSSLQKALELRRRGISGRKAEQEDRKAKKPASSNALARLSELIPPPPAKGSDTDGSMTDEDWK</sequence>
<dbReference type="PROSITE" id="PS51082">
    <property type="entry name" value="WH2"/>
    <property type="match status" value="1"/>
</dbReference>
<dbReference type="InterPro" id="IPR021854">
    <property type="entry name" value="WASH1_WAHD"/>
</dbReference>
<keyword evidence="2" id="KW-0009">Actin-binding</keyword>
<proteinExistence type="inferred from homology"/>
<dbReference type="InterPro" id="IPR003124">
    <property type="entry name" value="WH2_dom"/>
</dbReference>
<dbReference type="GO" id="GO:0071203">
    <property type="term" value="C:WASH complex"/>
    <property type="evidence" value="ECO:0007669"/>
    <property type="project" value="InterPro"/>
</dbReference>
<feature type="compositionally biased region" description="Pro residues" evidence="4">
    <location>
        <begin position="344"/>
        <end position="357"/>
    </location>
</feature>
<dbReference type="GO" id="GO:0055037">
    <property type="term" value="C:recycling endosome"/>
    <property type="evidence" value="ECO:0007669"/>
    <property type="project" value="TreeGrafter"/>
</dbReference>
<dbReference type="PANTHER" id="PTHR23331:SF1">
    <property type="entry name" value="WASH COMPLEX SUBUNIT 1"/>
    <property type="match status" value="1"/>
</dbReference>
<dbReference type="GO" id="GO:0043014">
    <property type="term" value="F:alpha-tubulin binding"/>
    <property type="evidence" value="ECO:0007669"/>
    <property type="project" value="InterPro"/>
</dbReference>
<comment type="caution">
    <text evidence="6">The sequence shown here is derived from an EMBL/GenBank/DDBJ whole genome shotgun (WGS) entry which is preliminary data.</text>
</comment>
<dbReference type="InterPro" id="IPR028290">
    <property type="entry name" value="WASH1"/>
</dbReference>
<organism evidence="6 7">
    <name type="scientific">Steinernema carpocapsae</name>
    <name type="common">Entomopathogenic nematode</name>
    <dbReference type="NCBI Taxonomy" id="34508"/>
    <lineage>
        <taxon>Eukaryota</taxon>
        <taxon>Metazoa</taxon>
        <taxon>Ecdysozoa</taxon>
        <taxon>Nematoda</taxon>
        <taxon>Chromadorea</taxon>
        <taxon>Rhabditida</taxon>
        <taxon>Tylenchina</taxon>
        <taxon>Panagrolaimomorpha</taxon>
        <taxon>Strongyloidoidea</taxon>
        <taxon>Steinernematidae</taxon>
        <taxon>Steinernema</taxon>
    </lineage>
</organism>
<dbReference type="Pfam" id="PF11945">
    <property type="entry name" value="WASH_WAHD"/>
    <property type="match status" value="1"/>
</dbReference>
<feature type="compositionally biased region" description="Pro residues" evidence="4">
    <location>
        <begin position="385"/>
        <end position="399"/>
    </location>
</feature>
<evidence type="ECO:0000256" key="3">
    <source>
        <dbReference type="SAM" id="Coils"/>
    </source>
</evidence>
<dbReference type="AlphaFoldDB" id="A0A4V6I7I1"/>
<dbReference type="SMART" id="SM00246">
    <property type="entry name" value="WH2"/>
    <property type="match status" value="1"/>
</dbReference>
<feature type="coiled-coil region" evidence="3">
    <location>
        <begin position="195"/>
        <end position="222"/>
    </location>
</feature>
<reference evidence="6 7" key="2">
    <citation type="journal article" date="2019" name="G3 (Bethesda)">
        <title>Hybrid Assembly of the Genome of the Entomopathogenic Nematode Steinernema carpocapsae Identifies the X-Chromosome.</title>
        <authorList>
            <person name="Serra L."/>
            <person name="Macchietto M."/>
            <person name="Macias-Munoz A."/>
            <person name="McGill C.J."/>
            <person name="Rodriguez I.M."/>
            <person name="Rodriguez B."/>
            <person name="Murad R."/>
            <person name="Mortazavi A."/>
        </authorList>
    </citation>
    <scope>NUCLEOTIDE SEQUENCE [LARGE SCALE GENOMIC DNA]</scope>
    <source>
        <strain evidence="6 7">ALL</strain>
    </source>
</reference>
<dbReference type="EMBL" id="CM016762">
    <property type="protein sequence ID" value="TMS34313.1"/>
    <property type="molecule type" value="Genomic_DNA"/>
</dbReference>
<feature type="domain" description="WH2" evidence="5">
    <location>
        <begin position="413"/>
        <end position="435"/>
    </location>
</feature>
<dbReference type="GO" id="GO:0005769">
    <property type="term" value="C:early endosome"/>
    <property type="evidence" value="ECO:0007669"/>
    <property type="project" value="InterPro"/>
</dbReference>
<dbReference type="Proteomes" id="UP000298663">
    <property type="component" value="Chromosome X"/>
</dbReference>
<dbReference type="GO" id="GO:0042147">
    <property type="term" value="P:retrograde transport, endosome to Golgi"/>
    <property type="evidence" value="ECO:0007669"/>
    <property type="project" value="TreeGrafter"/>
</dbReference>
<evidence type="ECO:0000256" key="2">
    <source>
        <dbReference type="ARBA" id="ARBA00023203"/>
    </source>
</evidence>
<gene>
    <name evidence="6" type="ORF">L596_001938</name>
</gene>
<evidence type="ECO:0000256" key="1">
    <source>
        <dbReference type="ARBA" id="ARBA00005602"/>
    </source>
</evidence>
<feature type="region of interest" description="Disordered" evidence="4">
    <location>
        <begin position="297"/>
        <end position="524"/>
    </location>
</feature>
<evidence type="ECO:0000313" key="6">
    <source>
        <dbReference type="EMBL" id="TMS34313.1"/>
    </source>
</evidence>
<protein>
    <recommendedName>
        <fullName evidence="5">WH2 domain-containing protein</fullName>
    </recommendedName>
</protein>
<dbReference type="OrthoDB" id="307871at2759"/>
<evidence type="ECO:0000259" key="5">
    <source>
        <dbReference type="PROSITE" id="PS51082"/>
    </source>
</evidence>
<dbReference type="GO" id="GO:0006887">
    <property type="term" value="P:exocytosis"/>
    <property type="evidence" value="ECO:0007669"/>
    <property type="project" value="TreeGrafter"/>
</dbReference>